<dbReference type="Gene3D" id="3.20.20.70">
    <property type="entry name" value="Aldolase class I"/>
    <property type="match status" value="1"/>
</dbReference>
<keyword evidence="6 9" id="KW-0662">Pyridine nucleotide biosynthesis</keyword>
<evidence type="ECO:0000259" key="11">
    <source>
        <dbReference type="Pfam" id="PF17767"/>
    </source>
</evidence>
<evidence type="ECO:0000256" key="2">
    <source>
        <dbReference type="ARBA" id="ARBA00010897"/>
    </source>
</evidence>
<keyword evidence="12" id="KW-0328">Glycosyltransferase</keyword>
<dbReference type="InterPro" id="IPR040727">
    <property type="entry name" value="NAPRTase_N"/>
</dbReference>
<evidence type="ECO:0000256" key="4">
    <source>
        <dbReference type="ARBA" id="ARBA00022553"/>
    </source>
</evidence>
<dbReference type="EC" id="6.3.4.21" evidence="3 9"/>
<keyword evidence="5 9" id="KW-0436">Ligase</keyword>
<dbReference type="OrthoDB" id="9771406at2"/>
<dbReference type="GO" id="GO:0034355">
    <property type="term" value="P:NAD+ biosynthetic process via the salvage pathway"/>
    <property type="evidence" value="ECO:0007669"/>
    <property type="project" value="TreeGrafter"/>
</dbReference>
<dbReference type="InterPro" id="IPR036068">
    <property type="entry name" value="Nicotinate_pribotase-like_C"/>
</dbReference>
<dbReference type="PANTHER" id="PTHR11098:SF1">
    <property type="entry name" value="NICOTINATE PHOSPHORIBOSYLTRANSFERASE"/>
    <property type="match status" value="1"/>
</dbReference>
<evidence type="ECO:0000256" key="6">
    <source>
        <dbReference type="ARBA" id="ARBA00022642"/>
    </source>
</evidence>
<keyword evidence="7 9" id="KW-0808">Transferase</keyword>
<dbReference type="AlphaFoldDB" id="A0A1G6X2U6"/>
<comment type="pathway">
    <text evidence="1 9">Cofactor biosynthesis; NAD(+) biosynthesis; nicotinate D-ribonucleotide from nicotinate: step 1/1.</text>
</comment>
<dbReference type="InterPro" id="IPR013785">
    <property type="entry name" value="Aldolase_TIM"/>
</dbReference>
<gene>
    <name evidence="12" type="ORF">SAMN05421548_12458</name>
</gene>
<comment type="catalytic activity">
    <reaction evidence="8 9">
        <text>5-phospho-alpha-D-ribose 1-diphosphate + nicotinate + ATP + H2O = nicotinate beta-D-ribonucleotide + ADP + phosphate + diphosphate</text>
        <dbReference type="Rhea" id="RHEA:36163"/>
        <dbReference type="ChEBI" id="CHEBI:15377"/>
        <dbReference type="ChEBI" id="CHEBI:30616"/>
        <dbReference type="ChEBI" id="CHEBI:32544"/>
        <dbReference type="ChEBI" id="CHEBI:33019"/>
        <dbReference type="ChEBI" id="CHEBI:43474"/>
        <dbReference type="ChEBI" id="CHEBI:57502"/>
        <dbReference type="ChEBI" id="CHEBI:58017"/>
        <dbReference type="ChEBI" id="CHEBI:456216"/>
        <dbReference type="EC" id="6.3.4.21"/>
    </reaction>
</comment>
<dbReference type="NCBIfam" id="TIGR01513">
    <property type="entry name" value="NAPRTase_put"/>
    <property type="match status" value="1"/>
</dbReference>
<proteinExistence type="inferred from homology"/>
<dbReference type="SUPFAM" id="SSF54675">
    <property type="entry name" value="Nicotinate/Quinolinate PRTase N-terminal domain-like"/>
    <property type="match status" value="1"/>
</dbReference>
<evidence type="ECO:0000259" key="10">
    <source>
        <dbReference type="Pfam" id="PF04095"/>
    </source>
</evidence>
<reference evidence="13" key="1">
    <citation type="submission" date="2016-09" db="EMBL/GenBank/DDBJ databases">
        <authorList>
            <person name="Varghese N."/>
            <person name="Submissions S."/>
        </authorList>
    </citation>
    <scope>NUCLEOTIDE SEQUENCE [LARGE SCALE GENOMIC DNA]</scope>
    <source>
        <strain evidence="13">TNe-862</strain>
    </source>
</reference>
<dbReference type="GO" id="GO:0004516">
    <property type="term" value="F:nicotinate phosphoribosyltransferase activity"/>
    <property type="evidence" value="ECO:0007669"/>
    <property type="project" value="UniProtKB-UniRule"/>
</dbReference>
<keyword evidence="4" id="KW-0597">Phosphoprotein</keyword>
<organism evidence="12 13">
    <name type="scientific">Paraburkholderia lycopersici</name>
    <dbReference type="NCBI Taxonomy" id="416944"/>
    <lineage>
        <taxon>Bacteria</taxon>
        <taxon>Pseudomonadati</taxon>
        <taxon>Pseudomonadota</taxon>
        <taxon>Betaproteobacteria</taxon>
        <taxon>Burkholderiales</taxon>
        <taxon>Burkholderiaceae</taxon>
        <taxon>Paraburkholderia</taxon>
    </lineage>
</organism>
<dbReference type="GO" id="GO:0005829">
    <property type="term" value="C:cytosol"/>
    <property type="evidence" value="ECO:0007669"/>
    <property type="project" value="TreeGrafter"/>
</dbReference>
<evidence type="ECO:0000256" key="5">
    <source>
        <dbReference type="ARBA" id="ARBA00022598"/>
    </source>
</evidence>
<comment type="similarity">
    <text evidence="2 9">Belongs to the NAPRTase family.</text>
</comment>
<evidence type="ECO:0000313" key="12">
    <source>
        <dbReference type="EMBL" id="SDD72530.1"/>
    </source>
</evidence>
<evidence type="ECO:0000256" key="8">
    <source>
        <dbReference type="ARBA" id="ARBA00048668"/>
    </source>
</evidence>
<dbReference type="NCBIfam" id="NF006696">
    <property type="entry name" value="PRK09243.1-3"/>
    <property type="match status" value="1"/>
</dbReference>
<feature type="domain" description="Nicotinate/nicotinamide phosphoribosyltransferase" evidence="10">
    <location>
        <begin position="152"/>
        <end position="330"/>
    </location>
</feature>
<dbReference type="SUPFAM" id="SSF51690">
    <property type="entry name" value="Nicotinate/Quinolinate PRTase C-terminal domain-like"/>
    <property type="match status" value="1"/>
</dbReference>
<dbReference type="InterPro" id="IPR007229">
    <property type="entry name" value="Nic_PRibTrfase-Fam"/>
</dbReference>
<evidence type="ECO:0000256" key="1">
    <source>
        <dbReference type="ARBA" id="ARBA00004952"/>
    </source>
</evidence>
<feature type="domain" description="Nicotinate phosphoribosyltransferase N-terminal" evidence="11">
    <location>
        <begin position="8"/>
        <end position="130"/>
    </location>
</feature>
<dbReference type="UniPathway" id="UPA00253">
    <property type="reaction ID" value="UER00457"/>
</dbReference>
<protein>
    <recommendedName>
        <fullName evidence="3 9">Nicotinate phosphoribosyltransferase</fullName>
        <ecNumber evidence="3 9">6.3.4.21</ecNumber>
    </recommendedName>
</protein>
<dbReference type="PIRSF" id="PIRSF000484">
    <property type="entry name" value="NAPRT"/>
    <property type="match status" value="1"/>
</dbReference>
<dbReference type="EMBL" id="FMYQ01000024">
    <property type="protein sequence ID" value="SDD72530.1"/>
    <property type="molecule type" value="Genomic_DNA"/>
</dbReference>
<dbReference type="GO" id="GO:0016757">
    <property type="term" value="F:glycosyltransferase activity"/>
    <property type="evidence" value="ECO:0007669"/>
    <property type="project" value="UniProtKB-KW"/>
</dbReference>
<dbReference type="Gene3D" id="3.20.140.10">
    <property type="entry name" value="nicotinate phosphoribosyltransferase"/>
    <property type="match status" value="1"/>
</dbReference>
<dbReference type="RefSeq" id="WP_092001800.1">
    <property type="nucleotide sequence ID" value="NZ_FMYQ01000024.1"/>
</dbReference>
<dbReference type="Proteomes" id="UP000198908">
    <property type="component" value="Unassembled WGS sequence"/>
</dbReference>
<comment type="function">
    <text evidence="9">Catalyzes the first step in the biosynthesis of NAD from nicotinic acid, the ATP-dependent synthesis of beta-nicotinate D-ribonucleotide from nicotinate and 5-phospho-D-ribose 1-phosphate.</text>
</comment>
<dbReference type="PANTHER" id="PTHR11098">
    <property type="entry name" value="NICOTINATE PHOSPHORIBOSYLTRANSFERASE"/>
    <property type="match status" value="1"/>
</dbReference>
<name>A0A1G6X2U6_9BURK</name>
<dbReference type="InterPro" id="IPR041525">
    <property type="entry name" value="N/Namide_PRibTrfase"/>
</dbReference>
<evidence type="ECO:0000313" key="13">
    <source>
        <dbReference type="Proteomes" id="UP000198908"/>
    </source>
</evidence>
<comment type="PTM">
    <text evidence="9">Transiently phosphorylated on a His residue during the reaction cycle. Phosphorylation strongly increases the affinity for substrates and increases the rate of nicotinate D-ribonucleotide production. Dephosphorylation regenerates the low-affinity form of the enzyme, leading to product release.</text>
</comment>
<dbReference type="STRING" id="416944.SAMN05421548_12458"/>
<sequence length="446" mass="48628">MNDIDSVLLTDLYELTMLEAWHAEDANEVASFEFFVRRLPSSRNFLMAAGLEQVIQYLETLHFSAADLSMLEATGRFSAPFLASLEDLHFTGTVEAMPEGTAFFDDEPILRITAPMREAQLVESRVMNLLHYQTLVASKAARVVLAAAGKEVVDFGLRRAHGAEAGLLSARASYLAGFAGTATQLAGGLWGIPTFGTMAHSYVQAHHSELEAFERFARSQPRNATLLLDTYDTEAAARKVVELGRRLARDGIAIRGVRLDSGDLAAHATQVRAILDEGGMHDTTIFASGNLDEYRLRDLMECGAPIDGFGVGTRMNTSADAPYLDCAYKLVEYAGEPRRKRSEGKATLPGCKQVFRRRDAAGRIEEDCLALACETLEGAPLLGTVMRDGQRCALPALDELRAHAARELASLPARLRGLNPAQPFRAIRSAPLEALVARMDRAAEVC</sequence>
<keyword evidence="13" id="KW-1185">Reference proteome</keyword>
<dbReference type="NCBIfam" id="NF009131">
    <property type="entry name" value="PRK12484.1"/>
    <property type="match status" value="1"/>
</dbReference>
<evidence type="ECO:0000256" key="7">
    <source>
        <dbReference type="ARBA" id="ARBA00022679"/>
    </source>
</evidence>
<dbReference type="InterPro" id="IPR006405">
    <property type="entry name" value="Nic_PRibTrfase_pncB"/>
</dbReference>
<dbReference type="Pfam" id="PF04095">
    <property type="entry name" value="NAPRTase"/>
    <property type="match status" value="1"/>
</dbReference>
<dbReference type="Pfam" id="PF17767">
    <property type="entry name" value="NAPRTase_N"/>
    <property type="match status" value="1"/>
</dbReference>
<evidence type="ECO:0000256" key="3">
    <source>
        <dbReference type="ARBA" id="ARBA00013236"/>
    </source>
</evidence>
<evidence type="ECO:0000256" key="9">
    <source>
        <dbReference type="RuleBase" id="RU365100"/>
    </source>
</evidence>
<accession>A0A1G6X2U6</accession>
<dbReference type="CDD" id="cd01570">
    <property type="entry name" value="NAPRTase_A"/>
    <property type="match status" value="1"/>
</dbReference>